<protein>
    <submittedName>
        <fullName evidence="2">Uncharacterized protein</fullName>
    </submittedName>
</protein>
<evidence type="ECO:0000313" key="3">
    <source>
        <dbReference type="Proteomes" id="UP000887159"/>
    </source>
</evidence>
<dbReference type="AlphaFoldDB" id="A0A8X6VR53"/>
<proteinExistence type="predicted"/>
<organism evidence="2 3">
    <name type="scientific">Trichonephila clavipes</name>
    <name type="common">Golden silk orbweaver</name>
    <name type="synonym">Nephila clavipes</name>
    <dbReference type="NCBI Taxonomy" id="2585209"/>
    <lineage>
        <taxon>Eukaryota</taxon>
        <taxon>Metazoa</taxon>
        <taxon>Ecdysozoa</taxon>
        <taxon>Arthropoda</taxon>
        <taxon>Chelicerata</taxon>
        <taxon>Arachnida</taxon>
        <taxon>Araneae</taxon>
        <taxon>Araneomorphae</taxon>
        <taxon>Entelegynae</taxon>
        <taxon>Araneoidea</taxon>
        <taxon>Nephilidae</taxon>
        <taxon>Trichonephila</taxon>
    </lineage>
</organism>
<dbReference type="EMBL" id="BMAU01021350">
    <property type="protein sequence ID" value="GFY18923.1"/>
    <property type="molecule type" value="Genomic_DNA"/>
</dbReference>
<keyword evidence="3" id="KW-1185">Reference proteome</keyword>
<evidence type="ECO:0000313" key="2">
    <source>
        <dbReference type="EMBL" id="GFY18923.1"/>
    </source>
</evidence>
<feature type="region of interest" description="Disordered" evidence="1">
    <location>
        <begin position="126"/>
        <end position="145"/>
    </location>
</feature>
<evidence type="ECO:0000256" key="1">
    <source>
        <dbReference type="SAM" id="MobiDB-lite"/>
    </source>
</evidence>
<reference evidence="2" key="1">
    <citation type="submission" date="2020-08" db="EMBL/GenBank/DDBJ databases">
        <title>Multicomponent nature underlies the extraordinary mechanical properties of spider dragline silk.</title>
        <authorList>
            <person name="Kono N."/>
            <person name="Nakamura H."/>
            <person name="Mori M."/>
            <person name="Yoshida Y."/>
            <person name="Ohtoshi R."/>
            <person name="Malay A.D."/>
            <person name="Moran D.A.P."/>
            <person name="Tomita M."/>
            <person name="Numata K."/>
            <person name="Arakawa K."/>
        </authorList>
    </citation>
    <scope>NUCLEOTIDE SEQUENCE</scope>
</reference>
<accession>A0A8X6VR53</accession>
<sequence length="250" mass="28265">MTDTLPPLLDSMVGGGTSGRRCLRVHMDPMLLRQGTGLVLPTLNIDTVSALTQFLLISLPNNDMSKISPFVNHKTLIGIGGEPKSAKRLLTPHKSLNSCHGVNSEPDLLGSPDSEILEGFSDQGVTQCVKGNSRNRRKRPKVQEPEIEINMAPHRPRKSAPTEYAIDEEDTITYDVEEEELEPHPTVKFALKESPTNYPKGSPEDDNIFYRLRQTYPHLNETRRMVITYYNLQLKLFRPYYPAIWPAIDR</sequence>
<comment type="caution">
    <text evidence="2">The sequence shown here is derived from an EMBL/GenBank/DDBJ whole genome shotgun (WGS) entry which is preliminary data.</text>
</comment>
<dbReference type="Proteomes" id="UP000887159">
    <property type="component" value="Unassembled WGS sequence"/>
</dbReference>
<name>A0A8X6VR53_TRICX</name>
<gene>
    <name evidence="2" type="ORF">TNCV_3876111</name>
</gene>